<evidence type="ECO:0000313" key="1">
    <source>
        <dbReference type="EMBL" id="JAV81793.1"/>
    </source>
</evidence>
<protein>
    <submittedName>
        <fullName evidence="1">Uncharacterized protein</fullName>
    </submittedName>
</protein>
<reference evidence="1" key="1">
    <citation type="journal article" date="2016" name="Sci. Rep.">
        <title>Molecular characterization of firefly nuptial gifts: a multi-omics approach sheds light on postcopulatory sexual selection.</title>
        <authorList>
            <person name="Al-Wathiqui N."/>
            <person name="Fallon T.R."/>
            <person name="South A."/>
            <person name="Weng J.K."/>
            <person name="Lewis S.M."/>
        </authorList>
    </citation>
    <scope>NUCLEOTIDE SEQUENCE</scope>
</reference>
<dbReference type="EMBL" id="GEZM01038051">
    <property type="protein sequence ID" value="JAV81793.1"/>
    <property type="molecule type" value="Transcribed_RNA"/>
</dbReference>
<proteinExistence type="predicted"/>
<accession>A0A1Y1M7X4</accession>
<sequence>MDRAISYKPQIFWDRRVDAAAVSKEIQVNFKIISTAIASIPKSNAGRWRYFKNFNQFAQIKILMNFPLPHRQSRSTEILAKKLLHFRTTKPFLKINDKEGHI</sequence>
<organism evidence="1">
    <name type="scientific">Photinus pyralis</name>
    <name type="common">Common eastern firefly</name>
    <name type="synonym">Lampyris pyralis</name>
    <dbReference type="NCBI Taxonomy" id="7054"/>
    <lineage>
        <taxon>Eukaryota</taxon>
        <taxon>Metazoa</taxon>
        <taxon>Ecdysozoa</taxon>
        <taxon>Arthropoda</taxon>
        <taxon>Hexapoda</taxon>
        <taxon>Insecta</taxon>
        <taxon>Pterygota</taxon>
        <taxon>Neoptera</taxon>
        <taxon>Endopterygota</taxon>
        <taxon>Coleoptera</taxon>
        <taxon>Polyphaga</taxon>
        <taxon>Elateriformia</taxon>
        <taxon>Elateroidea</taxon>
        <taxon>Lampyridae</taxon>
        <taxon>Lampyrinae</taxon>
        <taxon>Photinus</taxon>
    </lineage>
</organism>
<dbReference type="AlphaFoldDB" id="A0A1Y1M7X4"/>
<name>A0A1Y1M7X4_PHOPY</name>